<comment type="subcellular location">
    <subcellularLocation>
        <location evidence="1">Nucleus</location>
    </subcellularLocation>
</comment>
<dbReference type="InterPro" id="IPR041105">
    <property type="entry name" value="TDP-43_N"/>
</dbReference>
<feature type="compositionally biased region" description="Polar residues" evidence="9">
    <location>
        <begin position="617"/>
        <end position="631"/>
    </location>
</feature>
<dbReference type="GO" id="GO:0008380">
    <property type="term" value="P:RNA splicing"/>
    <property type="evidence" value="ECO:0007669"/>
    <property type="project" value="UniProtKB-KW"/>
</dbReference>
<feature type="domain" description="RRM" evidence="10">
    <location>
        <begin position="150"/>
        <end position="226"/>
    </location>
</feature>
<reference evidence="12" key="1">
    <citation type="submission" date="2022-11" db="UniProtKB">
        <authorList>
            <consortium name="WormBaseParasite"/>
        </authorList>
    </citation>
    <scope>IDENTIFICATION</scope>
</reference>
<dbReference type="GO" id="GO:0003723">
    <property type="term" value="F:RNA binding"/>
    <property type="evidence" value="ECO:0007669"/>
    <property type="project" value="UniProtKB-UniRule"/>
</dbReference>
<feature type="domain" description="RRM" evidence="10">
    <location>
        <begin position="236"/>
        <end position="307"/>
    </location>
</feature>
<dbReference type="FunFam" id="3.30.70.330:FF:000098">
    <property type="entry name" value="TAR DNA-binding protein 43"/>
    <property type="match status" value="1"/>
</dbReference>
<dbReference type="SMART" id="SM00360">
    <property type="entry name" value="RRM"/>
    <property type="match status" value="2"/>
</dbReference>
<protein>
    <submittedName>
        <fullName evidence="12">RRM domain-containing protein</fullName>
    </submittedName>
</protein>
<proteinExistence type="predicted"/>
<dbReference type="InterPro" id="IPR000504">
    <property type="entry name" value="RRM_dom"/>
</dbReference>
<keyword evidence="8" id="KW-0694">RNA-binding</keyword>
<keyword evidence="6" id="KW-0508">mRNA splicing</keyword>
<dbReference type="PROSITE" id="PS50102">
    <property type="entry name" value="RRM"/>
    <property type="match status" value="2"/>
</dbReference>
<dbReference type="SUPFAM" id="SSF54928">
    <property type="entry name" value="RNA-binding domain, RBD"/>
    <property type="match status" value="2"/>
</dbReference>
<dbReference type="PANTHER" id="PTHR48033:SF9">
    <property type="entry name" value="TAR DNA-BINDING PROTEIN 43"/>
    <property type="match status" value="1"/>
</dbReference>
<sequence>MILIFSESVTCKKEEKNLCTMSNNDESISLINDSNKQTEKADDAVIKIEDENGLSLAPRIKTSKDILPTAAEPTYIKVIDEENDEPIEIPIENDGLLLLSTLAAQYPGASGIKFRTSSGAFRENTKRKMDDHVDASGATKLKKLERKKCSDLIVLGLPYKTTEDEVREYFEQFGEVLVAQVKKDAKTNRSKGFGFIRFADYDSQVTALSQKHNIDGRWCDVKIPNSKFDTANPVDRKIFVGRINESVTVEDLREHFVQFGDVIDVFIPKPFRGFGFVTFSEPEIAASLCGEDYIVKGCSIHVSQAVPKDHSPHGHNNGNSPMDNSNRLGPRGGGNVYGRNNVFSPDGGSSSRYSGGRSLAEPYHRRWDSGPVDDYFSPSMPAGSRFYSNDRGDNRHSPFAYDQSPHANKVWNYPPYNSYNVTPGGNSGVNPTAAFSPPWTGGGGCGPPSAQRNMTPVAPQHQQQHMYAHQPVANNQNTYAATAPATIQSTIGYSNQNSAETNQATASMGALNLNSLINPGILAAAQAFIAAATGAATGGAASDFTKLMSSFQMTQNATNGNSNGQAAPAQQVPSSAASGSTGSWWPSLSGGSSSSGPNNSTADANQNAATLRKPNVAQRTSSPPATSTANAYRSDGW</sequence>
<evidence type="ECO:0000256" key="9">
    <source>
        <dbReference type="SAM" id="MobiDB-lite"/>
    </source>
</evidence>
<keyword evidence="5" id="KW-0804">Transcription</keyword>
<dbReference type="GO" id="GO:0005654">
    <property type="term" value="C:nucleoplasm"/>
    <property type="evidence" value="ECO:0007669"/>
    <property type="project" value="TreeGrafter"/>
</dbReference>
<dbReference type="AlphaFoldDB" id="A0A915HXT4"/>
<feature type="region of interest" description="Disordered" evidence="9">
    <location>
        <begin position="555"/>
        <end position="637"/>
    </location>
</feature>
<dbReference type="GO" id="GO:0006397">
    <property type="term" value="P:mRNA processing"/>
    <property type="evidence" value="ECO:0007669"/>
    <property type="project" value="UniProtKB-KW"/>
</dbReference>
<dbReference type="WBParaSite" id="nRc.2.0.1.t06243-RA">
    <property type="protein sequence ID" value="nRc.2.0.1.t06243-RA"/>
    <property type="gene ID" value="nRc.2.0.1.g06243"/>
</dbReference>
<evidence type="ECO:0000259" key="10">
    <source>
        <dbReference type="PROSITE" id="PS50102"/>
    </source>
</evidence>
<evidence type="ECO:0000256" key="4">
    <source>
        <dbReference type="ARBA" id="ARBA00023015"/>
    </source>
</evidence>
<dbReference type="OMA" id="CHTHIFF"/>
<dbReference type="CDD" id="cd12321">
    <property type="entry name" value="RRM1_TDP43"/>
    <property type="match status" value="1"/>
</dbReference>
<evidence type="ECO:0000256" key="8">
    <source>
        <dbReference type="PROSITE-ProRule" id="PRU00176"/>
    </source>
</evidence>
<keyword evidence="7" id="KW-0539">Nucleus</keyword>
<feature type="region of interest" description="Disordered" evidence="9">
    <location>
        <begin position="441"/>
        <end position="464"/>
    </location>
</feature>
<dbReference type="Gene3D" id="3.30.70.330">
    <property type="match status" value="2"/>
</dbReference>
<dbReference type="CDD" id="cd19609">
    <property type="entry name" value="NTD_TDP-43"/>
    <property type="match status" value="1"/>
</dbReference>
<dbReference type="InterPro" id="IPR012677">
    <property type="entry name" value="Nucleotide-bd_a/b_plait_sf"/>
</dbReference>
<feature type="compositionally biased region" description="Low complexity" evidence="9">
    <location>
        <begin position="337"/>
        <end position="358"/>
    </location>
</feature>
<evidence type="ECO:0000256" key="5">
    <source>
        <dbReference type="ARBA" id="ARBA00023163"/>
    </source>
</evidence>
<dbReference type="PANTHER" id="PTHR48033">
    <property type="entry name" value="RNA-BINDING (RRM/RBD/RNP MOTIFS) FAMILY PROTEIN"/>
    <property type="match status" value="1"/>
</dbReference>
<evidence type="ECO:0000313" key="11">
    <source>
        <dbReference type="Proteomes" id="UP000887565"/>
    </source>
</evidence>
<keyword evidence="11" id="KW-1185">Reference proteome</keyword>
<evidence type="ECO:0000256" key="3">
    <source>
        <dbReference type="ARBA" id="ARBA00022737"/>
    </source>
</evidence>
<feature type="compositionally biased region" description="Low complexity" evidence="9">
    <location>
        <begin position="564"/>
        <end position="601"/>
    </location>
</feature>
<evidence type="ECO:0000256" key="6">
    <source>
        <dbReference type="ARBA" id="ARBA00023187"/>
    </source>
</evidence>
<feature type="compositionally biased region" description="Polar residues" evidence="9">
    <location>
        <begin position="450"/>
        <end position="464"/>
    </location>
</feature>
<evidence type="ECO:0000256" key="7">
    <source>
        <dbReference type="ARBA" id="ARBA00023242"/>
    </source>
</evidence>
<feature type="compositionally biased region" description="Polar residues" evidence="9">
    <location>
        <begin position="314"/>
        <end position="326"/>
    </location>
</feature>
<evidence type="ECO:0000256" key="2">
    <source>
        <dbReference type="ARBA" id="ARBA00022664"/>
    </source>
</evidence>
<organism evidence="11 12">
    <name type="scientific">Romanomermis culicivorax</name>
    <name type="common">Nematode worm</name>
    <dbReference type="NCBI Taxonomy" id="13658"/>
    <lineage>
        <taxon>Eukaryota</taxon>
        <taxon>Metazoa</taxon>
        <taxon>Ecdysozoa</taxon>
        <taxon>Nematoda</taxon>
        <taxon>Enoplea</taxon>
        <taxon>Dorylaimia</taxon>
        <taxon>Mermithida</taxon>
        <taxon>Mermithoidea</taxon>
        <taxon>Mermithidae</taxon>
        <taxon>Romanomermis</taxon>
    </lineage>
</organism>
<evidence type="ECO:0000256" key="1">
    <source>
        <dbReference type="ARBA" id="ARBA00004123"/>
    </source>
</evidence>
<accession>A0A915HXT4</accession>
<dbReference type="CDD" id="cd12322">
    <property type="entry name" value="RRM2_TDP43"/>
    <property type="match status" value="1"/>
</dbReference>
<keyword evidence="4" id="KW-0805">Transcription regulation</keyword>
<dbReference type="Proteomes" id="UP000887565">
    <property type="component" value="Unplaced"/>
</dbReference>
<keyword evidence="3" id="KW-0677">Repeat</keyword>
<name>A0A915HXT4_ROMCU</name>
<dbReference type="InterPro" id="IPR035979">
    <property type="entry name" value="RBD_domain_sf"/>
</dbReference>
<dbReference type="Pfam" id="PF00076">
    <property type="entry name" value="RRM_1"/>
    <property type="match status" value="2"/>
</dbReference>
<feature type="region of interest" description="Disordered" evidence="9">
    <location>
        <begin position="306"/>
        <end position="358"/>
    </location>
</feature>
<keyword evidence="2" id="KW-0507">mRNA processing</keyword>
<dbReference type="Pfam" id="PF18694">
    <property type="entry name" value="TDP-43_N"/>
    <property type="match status" value="1"/>
</dbReference>
<dbReference type="GO" id="GO:0000785">
    <property type="term" value="C:chromatin"/>
    <property type="evidence" value="ECO:0007669"/>
    <property type="project" value="TreeGrafter"/>
</dbReference>
<dbReference type="GO" id="GO:0010468">
    <property type="term" value="P:regulation of gene expression"/>
    <property type="evidence" value="ECO:0007669"/>
    <property type="project" value="TreeGrafter"/>
</dbReference>
<evidence type="ECO:0000313" key="12">
    <source>
        <dbReference type="WBParaSite" id="nRc.2.0.1.t06243-RA"/>
    </source>
</evidence>